<evidence type="ECO:0000313" key="1">
    <source>
        <dbReference type="EMBL" id="THU82424.1"/>
    </source>
</evidence>
<reference evidence="1 2" key="1">
    <citation type="journal article" date="2019" name="Nat. Ecol. Evol.">
        <title>Megaphylogeny resolves global patterns of mushroom evolution.</title>
        <authorList>
            <person name="Varga T."/>
            <person name="Krizsan K."/>
            <person name="Foldi C."/>
            <person name="Dima B."/>
            <person name="Sanchez-Garcia M."/>
            <person name="Sanchez-Ramirez S."/>
            <person name="Szollosi G.J."/>
            <person name="Szarkandi J.G."/>
            <person name="Papp V."/>
            <person name="Albert L."/>
            <person name="Andreopoulos W."/>
            <person name="Angelini C."/>
            <person name="Antonin V."/>
            <person name="Barry K.W."/>
            <person name="Bougher N.L."/>
            <person name="Buchanan P."/>
            <person name="Buyck B."/>
            <person name="Bense V."/>
            <person name="Catcheside P."/>
            <person name="Chovatia M."/>
            <person name="Cooper J."/>
            <person name="Damon W."/>
            <person name="Desjardin D."/>
            <person name="Finy P."/>
            <person name="Geml J."/>
            <person name="Haridas S."/>
            <person name="Hughes K."/>
            <person name="Justo A."/>
            <person name="Karasinski D."/>
            <person name="Kautmanova I."/>
            <person name="Kiss B."/>
            <person name="Kocsube S."/>
            <person name="Kotiranta H."/>
            <person name="LaButti K.M."/>
            <person name="Lechner B.E."/>
            <person name="Liimatainen K."/>
            <person name="Lipzen A."/>
            <person name="Lukacs Z."/>
            <person name="Mihaltcheva S."/>
            <person name="Morgado L.N."/>
            <person name="Niskanen T."/>
            <person name="Noordeloos M.E."/>
            <person name="Ohm R.A."/>
            <person name="Ortiz-Santana B."/>
            <person name="Ovrebo C."/>
            <person name="Racz N."/>
            <person name="Riley R."/>
            <person name="Savchenko A."/>
            <person name="Shiryaev A."/>
            <person name="Soop K."/>
            <person name="Spirin V."/>
            <person name="Szebenyi C."/>
            <person name="Tomsovsky M."/>
            <person name="Tulloss R.E."/>
            <person name="Uehling J."/>
            <person name="Grigoriev I.V."/>
            <person name="Vagvolgyi C."/>
            <person name="Papp T."/>
            <person name="Martin F.M."/>
            <person name="Miettinen O."/>
            <person name="Hibbett D.S."/>
            <person name="Nagy L.G."/>
        </authorList>
    </citation>
    <scope>NUCLEOTIDE SEQUENCE [LARGE SCALE GENOMIC DNA]</scope>
    <source>
        <strain evidence="1 2">CBS 962.96</strain>
    </source>
</reference>
<sequence length="174" mass="18960">MSTNDQAAQTGTLDSEFSSQVRNGINGINDRLDNLEVPLVDLMDLKEAIRELCRSFSGRVLSPEGSNVSRDLWEIFQGGITRINTASATYQGLKGACTTSQLHRIDTALDRLPSTGIIDSAIATASQVHLNDNRPGDQSVLAPLFILIRRNKDSIPGIAIKMLLLYGTTTLFLK</sequence>
<dbReference type="EMBL" id="ML179732">
    <property type="protein sequence ID" value="THU82424.1"/>
    <property type="molecule type" value="Genomic_DNA"/>
</dbReference>
<name>A0A4S8L1Y9_DENBC</name>
<organism evidence="1 2">
    <name type="scientific">Dendrothele bispora (strain CBS 962.96)</name>
    <dbReference type="NCBI Taxonomy" id="1314807"/>
    <lineage>
        <taxon>Eukaryota</taxon>
        <taxon>Fungi</taxon>
        <taxon>Dikarya</taxon>
        <taxon>Basidiomycota</taxon>
        <taxon>Agaricomycotina</taxon>
        <taxon>Agaricomycetes</taxon>
        <taxon>Agaricomycetidae</taxon>
        <taxon>Agaricales</taxon>
        <taxon>Agaricales incertae sedis</taxon>
        <taxon>Dendrothele</taxon>
    </lineage>
</organism>
<keyword evidence="2" id="KW-1185">Reference proteome</keyword>
<dbReference type="AlphaFoldDB" id="A0A4S8L1Y9"/>
<proteinExistence type="predicted"/>
<evidence type="ECO:0000313" key="2">
    <source>
        <dbReference type="Proteomes" id="UP000297245"/>
    </source>
</evidence>
<dbReference type="Proteomes" id="UP000297245">
    <property type="component" value="Unassembled WGS sequence"/>
</dbReference>
<protein>
    <submittedName>
        <fullName evidence="1">Uncharacterized protein</fullName>
    </submittedName>
</protein>
<gene>
    <name evidence="1" type="ORF">K435DRAFT_808296</name>
</gene>
<accession>A0A4S8L1Y9</accession>